<reference evidence="1" key="1">
    <citation type="submission" date="2023-05" db="EMBL/GenBank/DDBJ databases">
        <authorList>
            <person name="Zhang X."/>
        </authorList>
    </citation>
    <scope>NUCLEOTIDE SEQUENCE</scope>
    <source>
        <strain evidence="1">YF14B1</strain>
    </source>
</reference>
<dbReference type="Proteomes" id="UP001241110">
    <property type="component" value="Unassembled WGS sequence"/>
</dbReference>
<gene>
    <name evidence="1" type="ORF">QNI16_26650</name>
</gene>
<dbReference type="RefSeq" id="WP_313984941.1">
    <property type="nucleotide sequence ID" value="NZ_JASJOS010000013.1"/>
</dbReference>
<accession>A0AAE3QVM6</accession>
<proteinExistence type="predicted"/>
<protein>
    <recommendedName>
        <fullName evidence="3">DUF4412 domain-containing protein</fullName>
    </recommendedName>
</protein>
<dbReference type="PROSITE" id="PS51257">
    <property type="entry name" value="PROKAR_LIPOPROTEIN"/>
    <property type="match status" value="1"/>
</dbReference>
<dbReference type="EMBL" id="JASJOS010000013">
    <property type="protein sequence ID" value="MDJ1484106.1"/>
    <property type="molecule type" value="Genomic_DNA"/>
</dbReference>
<comment type="caution">
    <text evidence="1">The sequence shown here is derived from an EMBL/GenBank/DDBJ whole genome shotgun (WGS) entry which is preliminary data.</text>
</comment>
<organism evidence="1 2">
    <name type="scientific">Xanthocytophaga flava</name>
    <dbReference type="NCBI Taxonomy" id="3048013"/>
    <lineage>
        <taxon>Bacteria</taxon>
        <taxon>Pseudomonadati</taxon>
        <taxon>Bacteroidota</taxon>
        <taxon>Cytophagia</taxon>
        <taxon>Cytophagales</taxon>
        <taxon>Rhodocytophagaceae</taxon>
        <taxon>Xanthocytophaga</taxon>
    </lineage>
</organism>
<evidence type="ECO:0008006" key="3">
    <source>
        <dbReference type="Google" id="ProtNLM"/>
    </source>
</evidence>
<sequence>MKYVISSLLYVLILSSCGQQDPNGKYFEGRIEYKITYIAYDNKVTEETLAERNGTKMIYSFKDGNYMKEYYTRHGDLIQKRIYNRADNQMYMITNDTVYTYSPARSSFKLTSIKQGQDDVAFDRVCHHYYMELTDSITHNKMKYEYYFDPTLKINPVWYAKYTEGDWNKVMDKVKCIAVKYTNETSVFKQIHTASKVETERFNLSDFIIDPTLPKKHLN</sequence>
<evidence type="ECO:0000313" key="1">
    <source>
        <dbReference type="EMBL" id="MDJ1484106.1"/>
    </source>
</evidence>
<evidence type="ECO:0000313" key="2">
    <source>
        <dbReference type="Proteomes" id="UP001241110"/>
    </source>
</evidence>
<name>A0AAE3QVM6_9BACT</name>
<dbReference type="AlphaFoldDB" id="A0AAE3QVM6"/>